<keyword evidence="1" id="KW-0472">Membrane</keyword>
<keyword evidence="3" id="KW-1185">Reference proteome</keyword>
<name>A0A385YYF8_9PSED</name>
<dbReference type="KEGG" id="pcav:D3880_00615"/>
<sequence>MAFMEIEEKFQVREESLTLAGLLSKAPISLAETIKNKSVVILPSHGTIDAFYAGSLDILDHLNNNEIDADIYASDEDYKELSLHGADIWLGTFFITSVVVPIFCNVISSYIYDKLKAKNEDKISLQIIVERKNGTTTSVNFDGKIESLDKAINAVKELDDAH</sequence>
<accession>A0A385YYF8</accession>
<dbReference type="EMBL" id="CP032419">
    <property type="protein sequence ID" value="AYC30977.1"/>
    <property type="molecule type" value="Genomic_DNA"/>
</dbReference>
<gene>
    <name evidence="2" type="ORF">D3880_00615</name>
</gene>
<protein>
    <submittedName>
        <fullName evidence="2">Uncharacterized protein</fullName>
    </submittedName>
</protein>
<evidence type="ECO:0000313" key="2">
    <source>
        <dbReference type="EMBL" id="AYC30977.1"/>
    </source>
</evidence>
<proteinExistence type="predicted"/>
<feature type="transmembrane region" description="Helical" evidence="1">
    <location>
        <begin position="88"/>
        <end position="112"/>
    </location>
</feature>
<dbReference type="OrthoDB" id="6885007at2"/>
<organism evidence="2 3">
    <name type="scientific">Pseudomonas cavernae</name>
    <dbReference type="NCBI Taxonomy" id="2320867"/>
    <lineage>
        <taxon>Bacteria</taxon>
        <taxon>Pseudomonadati</taxon>
        <taxon>Pseudomonadota</taxon>
        <taxon>Gammaproteobacteria</taxon>
        <taxon>Pseudomonadales</taxon>
        <taxon>Pseudomonadaceae</taxon>
        <taxon>Pseudomonas</taxon>
    </lineage>
</organism>
<dbReference type="Proteomes" id="UP000265560">
    <property type="component" value="Chromosome"/>
</dbReference>
<reference evidence="3" key="1">
    <citation type="submission" date="2018-09" db="EMBL/GenBank/DDBJ databases">
        <authorList>
            <person name="Zhu H."/>
        </authorList>
    </citation>
    <scope>NUCLEOTIDE SEQUENCE [LARGE SCALE GENOMIC DNA]</scope>
    <source>
        <strain evidence="3">K2W31S-8</strain>
    </source>
</reference>
<keyword evidence="1" id="KW-1133">Transmembrane helix</keyword>
<dbReference type="AlphaFoldDB" id="A0A385YYF8"/>
<evidence type="ECO:0000256" key="1">
    <source>
        <dbReference type="SAM" id="Phobius"/>
    </source>
</evidence>
<dbReference type="RefSeq" id="WP_119891612.1">
    <property type="nucleotide sequence ID" value="NZ_CP032419.1"/>
</dbReference>
<keyword evidence="1" id="KW-0812">Transmembrane</keyword>
<evidence type="ECO:0000313" key="3">
    <source>
        <dbReference type="Proteomes" id="UP000265560"/>
    </source>
</evidence>